<evidence type="ECO:0000256" key="8">
    <source>
        <dbReference type="HAMAP-Rule" id="MF_02204"/>
    </source>
</evidence>
<dbReference type="EMBL" id="BSDC01000001">
    <property type="protein sequence ID" value="GLH66361.1"/>
    <property type="molecule type" value="Genomic_DNA"/>
</dbReference>
<protein>
    <recommendedName>
        <fullName evidence="8">Peptidoglycan-associated lipoprotein</fullName>
        <shortName evidence="8">PAL</shortName>
    </recommendedName>
</protein>
<keyword evidence="7" id="KW-0131">Cell cycle</keyword>
<dbReference type="PANTHER" id="PTHR30329">
    <property type="entry name" value="STATOR ELEMENT OF FLAGELLAR MOTOR COMPLEX"/>
    <property type="match status" value="1"/>
</dbReference>
<keyword evidence="9" id="KW-0175">Coiled coil</keyword>
<dbReference type="InterPro" id="IPR050330">
    <property type="entry name" value="Bact_OuterMem_StrucFunc"/>
</dbReference>
<dbReference type="InterPro" id="IPR039001">
    <property type="entry name" value="Pal"/>
</dbReference>
<evidence type="ECO:0000256" key="4">
    <source>
        <dbReference type="ARBA" id="ARBA00023139"/>
    </source>
</evidence>
<feature type="domain" description="OmpA-like" evidence="10">
    <location>
        <begin position="127"/>
        <end position="241"/>
    </location>
</feature>
<dbReference type="RefSeq" id="WP_285606483.1">
    <property type="nucleotide sequence ID" value="NZ_BSDC01000001.1"/>
</dbReference>
<keyword evidence="3 8" id="KW-0472">Membrane</keyword>
<evidence type="ECO:0000313" key="11">
    <source>
        <dbReference type="EMBL" id="GLH66361.1"/>
    </source>
</evidence>
<feature type="coiled-coil region" evidence="9">
    <location>
        <begin position="91"/>
        <end position="121"/>
    </location>
</feature>
<dbReference type="InterPro" id="IPR014169">
    <property type="entry name" value="Pal_lipo_C"/>
</dbReference>
<evidence type="ECO:0000256" key="1">
    <source>
        <dbReference type="ARBA" id="ARBA00022618"/>
    </source>
</evidence>
<dbReference type="Proteomes" id="UP001165044">
    <property type="component" value="Unassembled WGS sequence"/>
</dbReference>
<evidence type="ECO:0000313" key="12">
    <source>
        <dbReference type="Proteomes" id="UP001165044"/>
    </source>
</evidence>
<name>A0ABQ5PV94_9BACT</name>
<accession>A0ABQ5PV94</accession>
<evidence type="ECO:0000256" key="5">
    <source>
        <dbReference type="ARBA" id="ARBA00023237"/>
    </source>
</evidence>
<dbReference type="PRINTS" id="PR01021">
    <property type="entry name" value="OMPADOMAIN"/>
</dbReference>
<dbReference type="PROSITE" id="PS51257">
    <property type="entry name" value="PROKAR_LIPOPROTEIN"/>
    <property type="match status" value="1"/>
</dbReference>
<keyword evidence="1" id="KW-0132">Cell division</keyword>
<sequence>MRYGTYLVPAAIVLTLGSLACKPPKTAEQIKQETQAAFNEGYQAFKDGKARETNPYLSAKEAKENPHKMQGWYDGWDKAKADKDAADKAAADKAAADKAAAEEAARKAAAEEAARKAAAEAEKAAAYKKAAEAALKTIHFDYDKSDIKEADRALLQGIADFMKAFPAAKLEIEGHCDERGTNEYNLALGNRRAAAALAYLKTLGVDEARFTTISYGKEKPLCTEAKEICWSQNRRGEFKLK</sequence>
<keyword evidence="6 8" id="KW-0449">Lipoprotein</keyword>
<dbReference type="HAMAP" id="MF_02204">
    <property type="entry name" value="Pal"/>
    <property type="match status" value="1"/>
</dbReference>
<evidence type="ECO:0000256" key="6">
    <source>
        <dbReference type="ARBA" id="ARBA00023288"/>
    </source>
</evidence>
<gene>
    <name evidence="8" type="primary">pal</name>
    <name evidence="11" type="ORF">GETHED_07250</name>
</gene>
<keyword evidence="2 8" id="KW-0732">Signal</keyword>
<dbReference type="PANTHER" id="PTHR30329:SF21">
    <property type="entry name" value="LIPOPROTEIN YIAD-RELATED"/>
    <property type="match status" value="1"/>
</dbReference>
<dbReference type="InterPro" id="IPR036737">
    <property type="entry name" value="OmpA-like_sf"/>
</dbReference>
<comment type="subcellular location">
    <subcellularLocation>
        <location evidence="8">Cell outer membrane</location>
        <topology evidence="8">Lipid-anchor</topology>
    </subcellularLocation>
</comment>
<dbReference type="CDD" id="cd07185">
    <property type="entry name" value="OmpA_C-like"/>
    <property type="match status" value="1"/>
</dbReference>
<comment type="similarity">
    <text evidence="8">Belongs to the Pal lipoprotein family.</text>
</comment>
<dbReference type="Gene3D" id="3.30.1330.60">
    <property type="entry name" value="OmpA-like domain"/>
    <property type="match status" value="1"/>
</dbReference>
<comment type="caution">
    <text evidence="11">The sequence shown here is derived from an EMBL/GenBank/DDBJ whole genome shotgun (WGS) entry which is preliminary data.</text>
</comment>
<evidence type="ECO:0000256" key="3">
    <source>
        <dbReference type="ARBA" id="ARBA00023136"/>
    </source>
</evidence>
<keyword evidence="12" id="KW-1185">Reference proteome</keyword>
<evidence type="ECO:0000256" key="9">
    <source>
        <dbReference type="SAM" id="Coils"/>
    </source>
</evidence>
<evidence type="ECO:0000259" key="10">
    <source>
        <dbReference type="PROSITE" id="PS51123"/>
    </source>
</evidence>
<dbReference type="SUPFAM" id="SSF103088">
    <property type="entry name" value="OmpA-like"/>
    <property type="match status" value="1"/>
</dbReference>
<keyword evidence="4 8" id="KW-0564">Palmitate</keyword>
<dbReference type="Pfam" id="PF00691">
    <property type="entry name" value="OmpA"/>
    <property type="match status" value="1"/>
</dbReference>
<dbReference type="InterPro" id="IPR006664">
    <property type="entry name" value="OMP_bac"/>
</dbReference>
<dbReference type="NCBIfam" id="TIGR02802">
    <property type="entry name" value="Pal_lipo"/>
    <property type="match status" value="1"/>
</dbReference>
<organism evidence="11 12">
    <name type="scientific">Geothrix edaphica</name>
    <dbReference type="NCBI Taxonomy" id="2927976"/>
    <lineage>
        <taxon>Bacteria</taxon>
        <taxon>Pseudomonadati</taxon>
        <taxon>Acidobacteriota</taxon>
        <taxon>Holophagae</taxon>
        <taxon>Holophagales</taxon>
        <taxon>Holophagaceae</taxon>
        <taxon>Geothrix</taxon>
    </lineage>
</organism>
<dbReference type="InterPro" id="IPR006665">
    <property type="entry name" value="OmpA-like"/>
</dbReference>
<dbReference type="PROSITE" id="PS51123">
    <property type="entry name" value="OMPA_2"/>
    <property type="match status" value="1"/>
</dbReference>
<keyword evidence="5 8" id="KW-0998">Cell outer membrane</keyword>
<evidence type="ECO:0000256" key="7">
    <source>
        <dbReference type="ARBA" id="ARBA00023306"/>
    </source>
</evidence>
<reference evidence="11" key="1">
    <citation type="journal article" date="2023" name="Antonie Van Leeuwenhoek">
        <title>Mesoterricola silvestris gen. nov., sp. nov., Mesoterricola sediminis sp. nov., Geothrix oryzae sp. nov., Geothrix edaphica sp. nov., Geothrix rubra sp. nov., and Geothrix limicola sp. nov., six novel members of Acidobacteriota isolated from soils.</title>
        <authorList>
            <person name="Itoh H."/>
            <person name="Sugisawa Y."/>
            <person name="Mise K."/>
            <person name="Xu Z."/>
            <person name="Kuniyasu M."/>
            <person name="Ushijima N."/>
            <person name="Kawano K."/>
            <person name="Kobayashi E."/>
            <person name="Shiratori Y."/>
            <person name="Masuda Y."/>
            <person name="Senoo K."/>
        </authorList>
    </citation>
    <scope>NUCLEOTIDE SEQUENCE</scope>
    <source>
        <strain evidence="11">Red802</strain>
    </source>
</reference>
<proteinExistence type="inferred from homology"/>
<evidence type="ECO:0000256" key="2">
    <source>
        <dbReference type="ARBA" id="ARBA00022729"/>
    </source>
</evidence>